<dbReference type="PANTHER" id="PTHR43581:SF2">
    <property type="entry name" value="EXCINUCLEASE ATPASE SUBUNIT"/>
    <property type="match status" value="1"/>
</dbReference>
<evidence type="ECO:0000313" key="3">
    <source>
        <dbReference type="Proteomes" id="UP000256923"/>
    </source>
</evidence>
<proteinExistence type="predicted"/>
<name>A0A289G9R8_VIBAN</name>
<protein>
    <submittedName>
        <fullName evidence="2">ATP-binding protein</fullName>
    </submittedName>
</protein>
<dbReference type="GO" id="GO:0005524">
    <property type="term" value="F:ATP binding"/>
    <property type="evidence" value="ECO:0007669"/>
    <property type="project" value="UniProtKB-KW"/>
</dbReference>
<gene>
    <name evidence="2" type="ORF">DYL72_10460</name>
</gene>
<evidence type="ECO:0000313" key="2">
    <source>
        <dbReference type="EMBL" id="AZS25387.1"/>
    </source>
</evidence>
<sequence>MYKIQSVRIDNFWQRFNASCQFNEDVNIIIGKNGTGKTTFMNILYSILSVDVDGISDNDFSYVEIKLTQNGKQKTIKATKIEDDNVPFLTMEYQISQSKYNVRIIAAEDRRFAIHHRRKAHEESEELRRLLSDLVSLSSLSVYRLRNGQDYEIRDKHGARAVAPVDYRLTELLRGLTHYQLDLSQQAREVATSLQKDVLASILYSKEDVETKGYALDFDKDKEKSSLISAYSQLNAIDSDVRRRINFHVMKIDETVTELKKDNKEKSHVKIDFSSLEALRRTQKIIKMSLIAEEKTSHIFSPIDLFLEIIKDFISDKIFQFNGGNLVISNEHNSISYDGLSSGEKQLLILFIETLLQRKKPYIFLTDEPELSLHISWQRKIIPAIKQLNPNAQIIAATHSPEVASKYRDYIYDMERIINE</sequence>
<dbReference type="InterPro" id="IPR051396">
    <property type="entry name" value="Bact_Antivir_Def_Nuclease"/>
</dbReference>
<dbReference type="Gene3D" id="3.40.50.300">
    <property type="entry name" value="P-loop containing nucleotide triphosphate hydrolases"/>
    <property type="match status" value="1"/>
</dbReference>
<dbReference type="Proteomes" id="UP000256923">
    <property type="component" value="Chromosome 1"/>
</dbReference>
<dbReference type="CDD" id="cd00267">
    <property type="entry name" value="ABC_ATPase"/>
    <property type="match status" value="1"/>
</dbReference>
<keyword evidence="2" id="KW-0547">Nucleotide-binding</keyword>
<dbReference type="SUPFAM" id="SSF52540">
    <property type="entry name" value="P-loop containing nucleoside triphosphate hydrolases"/>
    <property type="match status" value="1"/>
</dbReference>
<feature type="domain" description="Endonuclease GajA/Old nuclease/RecF-like AAA" evidence="1">
    <location>
        <begin position="3"/>
        <end position="404"/>
    </location>
</feature>
<dbReference type="InterPro" id="IPR027417">
    <property type="entry name" value="P-loop_NTPase"/>
</dbReference>
<dbReference type="RefSeq" id="WP_019282973.1">
    <property type="nucleotide sequence ID" value="NZ_CP023054.1"/>
</dbReference>
<keyword evidence="2" id="KW-0067">ATP-binding</keyword>
<dbReference type="PANTHER" id="PTHR43581">
    <property type="entry name" value="ATP/GTP PHOSPHATASE"/>
    <property type="match status" value="1"/>
</dbReference>
<accession>A0A289G9R8</accession>
<dbReference type="EMBL" id="CP034672">
    <property type="protein sequence ID" value="AZS25387.1"/>
    <property type="molecule type" value="Genomic_DNA"/>
</dbReference>
<dbReference type="Pfam" id="PF13175">
    <property type="entry name" value="AAA_15"/>
    <property type="match status" value="1"/>
</dbReference>
<dbReference type="InterPro" id="IPR041685">
    <property type="entry name" value="AAA_GajA/Old/RecF-like"/>
</dbReference>
<organism evidence="2 3">
    <name type="scientific">Vibrio anguillarum</name>
    <name type="common">Listonella anguillarum</name>
    <dbReference type="NCBI Taxonomy" id="55601"/>
    <lineage>
        <taxon>Bacteria</taxon>
        <taxon>Pseudomonadati</taxon>
        <taxon>Pseudomonadota</taxon>
        <taxon>Gammaproteobacteria</taxon>
        <taxon>Vibrionales</taxon>
        <taxon>Vibrionaceae</taxon>
        <taxon>Vibrio</taxon>
    </lineage>
</organism>
<dbReference type="AlphaFoldDB" id="A0A289G9R8"/>
<reference evidence="2 3" key="1">
    <citation type="submission" date="2018-12" db="EMBL/GenBank/DDBJ databases">
        <title>Characterization and Draft Genome of Vibrio anguillarum J360 Marine Pathogen Isolated from an Outbreak in Lumpfish (Cyclopterus lumpus).</title>
        <authorList>
            <person name="Vasquez J.I."/>
            <person name="Cao T."/>
            <person name="Chakraborty S."/>
            <person name="Gnanagobal H."/>
            <person name="Wescot J."/>
            <person name="Boyce D."/>
            <person name="Santander J."/>
        </authorList>
    </citation>
    <scope>NUCLEOTIDE SEQUENCE [LARGE SCALE GENOMIC DNA]</scope>
    <source>
        <strain evidence="2 3">J360</strain>
    </source>
</reference>
<evidence type="ECO:0000259" key="1">
    <source>
        <dbReference type="Pfam" id="PF13175"/>
    </source>
</evidence>